<dbReference type="SUPFAM" id="SSF48452">
    <property type="entry name" value="TPR-like"/>
    <property type="match status" value="1"/>
</dbReference>
<dbReference type="Proteomes" id="UP001165089">
    <property type="component" value="Unassembled WGS sequence"/>
</dbReference>
<protein>
    <recommendedName>
        <fullName evidence="3">Tetratricopeptide repeat protein</fullName>
    </recommendedName>
</protein>
<evidence type="ECO:0000313" key="1">
    <source>
        <dbReference type="EMBL" id="GLH70106.1"/>
    </source>
</evidence>
<accession>A0ABQ5Q715</accession>
<evidence type="ECO:0008006" key="3">
    <source>
        <dbReference type="Google" id="ProtNLM"/>
    </source>
</evidence>
<gene>
    <name evidence="1" type="ORF">GETHPA_16390</name>
</gene>
<reference evidence="1 2" key="1">
    <citation type="journal article" date="2023" name="Antonie Van Leeuwenhoek">
        <title>Mesoterricola silvestris gen. nov., sp. nov., Mesoterricola sediminis sp. nov., Geothrix oryzae sp. nov., Geothrix edaphica sp. nov., Geothrix rubra sp. nov., and Geothrix limicola sp. nov., six novel members of Acidobacteriota isolated from soils.</title>
        <authorList>
            <person name="Itoh H."/>
            <person name="Sugisawa Y."/>
            <person name="Mise K."/>
            <person name="Xu Z."/>
            <person name="Kuniyasu M."/>
            <person name="Ushijima N."/>
            <person name="Kawano K."/>
            <person name="Kobayashi E."/>
            <person name="Shiratori Y."/>
            <person name="Masuda Y."/>
            <person name="Senoo K."/>
        </authorList>
    </citation>
    <scope>NUCLEOTIDE SEQUENCE [LARGE SCALE GENOMIC DNA]</scope>
    <source>
        <strain evidence="1 2">Red803</strain>
    </source>
</reference>
<comment type="caution">
    <text evidence="1">The sequence shown here is derived from an EMBL/GenBank/DDBJ whole genome shotgun (WGS) entry which is preliminary data.</text>
</comment>
<evidence type="ECO:0000313" key="2">
    <source>
        <dbReference type="Proteomes" id="UP001165089"/>
    </source>
</evidence>
<sequence>MVALLVWRPFAPGPRVRRVLLIPATALPADPALERGLETLLSDHLEVLAGAAVVHAPVVPSGADLERLPEGTLLMTFRGHREGDRLALAAAWTTRERLRAGEPWAYDDPGPLPPAEALDRWVDHWPLRRRFPGREALFPRDPAHGWDLLQALSIRDDAEAARNLAATRALAEAEPGCATAWTALGDHLYRSLWIDPQAAGSGFNARMDQAFVRALELVPGHPRATYLRALMLTDIGDQRRALQSLIPAARQRPDVPDLYLGFAYAGRTAGLLEGARRALGRRQRILGTLADPSPWSAETTYLYLGDTAAFEQDLERARTMRTDAGLLFYQGYLALLKGRRDLALRYMTEGGGFPGGPIPFQDLCLAYRALLEGRLQDGLAGLRKVDQIRGRLRIPDGEWTFKEAEAYALLGDPDRSVDAATRAFVQGFSCARWYEASPFLAPIRTHPRWPTLRRNLLERQAILEADFPASAFTP</sequence>
<dbReference type="InterPro" id="IPR011990">
    <property type="entry name" value="TPR-like_helical_dom_sf"/>
</dbReference>
<organism evidence="1 2">
    <name type="scientific">Geothrix rubra</name>
    <dbReference type="NCBI Taxonomy" id="2927977"/>
    <lineage>
        <taxon>Bacteria</taxon>
        <taxon>Pseudomonadati</taxon>
        <taxon>Acidobacteriota</taxon>
        <taxon>Holophagae</taxon>
        <taxon>Holophagales</taxon>
        <taxon>Holophagaceae</taxon>
        <taxon>Geothrix</taxon>
    </lineage>
</organism>
<dbReference type="Gene3D" id="1.25.40.10">
    <property type="entry name" value="Tetratricopeptide repeat domain"/>
    <property type="match status" value="1"/>
</dbReference>
<keyword evidence="2" id="KW-1185">Reference proteome</keyword>
<dbReference type="EMBL" id="BSDD01000003">
    <property type="protein sequence ID" value="GLH70106.1"/>
    <property type="molecule type" value="Genomic_DNA"/>
</dbReference>
<name>A0ABQ5Q715_9BACT</name>
<proteinExistence type="predicted"/>